<reference evidence="7 8" key="1">
    <citation type="journal article" date="2020" name="Carbohydr. Polym.">
        <title>Characterization and optimization of production of bacterial cellulose from strain CGMCC 17276 based on whole-genome analysis.</title>
        <authorList>
            <person name="Lu T."/>
            <person name="Gao H."/>
            <person name="Liao B."/>
            <person name="Wu J."/>
            <person name="Zhang W."/>
            <person name="Huang J."/>
            <person name="Liu M."/>
            <person name="Huang J."/>
            <person name="Chang Z."/>
            <person name="Jin M."/>
            <person name="Yi Z."/>
            <person name="Jiang D."/>
        </authorList>
    </citation>
    <scope>NUCLEOTIDE SEQUENCE [LARGE SCALE GENOMIC DNA]</scope>
    <source>
        <strain evidence="7 8">CGMCC 17276</strain>
        <plasmid evidence="8">pc</plasmid>
    </source>
</reference>
<accession>A0A857FVX5</accession>
<dbReference type="InterPro" id="IPR005538">
    <property type="entry name" value="LrgA/CidA"/>
</dbReference>
<keyword evidence="2" id="KW-1003">Cell membrane</keyword>
<dbReference type="RefSeq" id="WP_159264491.1">
    <property type="nucleotide sequence ID" value="NZ_CP041351.1"/>
</dbReference>
<evidence type="ECO:0000313" key="8">
    <source>
        <dbReference type="Proteomes" id="UP000464674"/>
    </source>
</evidence>
<keyword evidence="3 6" id="KW-0812">Transmembrane</keyword>
<dbReference type="OrthoDB" id="385012at2"/>
<geneLocation type="plasmid" evidence="8">
    <name>pc</name>
</geneLocation>
<evidence type="ECO:0000256" key="3">
    <source>
        <dbReference type="ARBA" id="ARBA00022692"/>
    </source>
</evidence>
<feature type="transmembrane region" description="Helical" evidence="6">
    <location>
        <begin position="65"/>
        <end position="85"/>
    </location>
</feature>
<dbReference type="PANTHER" id="PTHR33931">
    <property type="entry name" value="HOLIN-LIKE PROTEIN CIDA-RELATED"/>
    <property type="match status" value="1"/>
</dbReference>
<evidence type="ECO:0000256" key="4">
    <source>
        <dbReference type="ARBA" id="ARBA00022989"/>
    </source>
</evidence>
<evidence type="ECO:0000313" key="7">
    <source>
        <dbReference type="EMBL" id="QHC37657.1"/>
    </source>
</evidence>
<dbReference type="GO" id="GO:0005886">
    <property type="term" value="C:plasma membrane"/>
    <property type="evidence" value="ECO:0007669"/>
    <property type="project" value="UniProtKB-SubCell"/>
</dbReference>
<gene>
    <name evidence="7" type="ORF">FMA36_19085</name>
</gene>
<evidence type="ECO:0000256" key="6">
    <source>
        <dbReference type="SAM" id="Phobius"/>
    </source>
</evidence>
<evidence type="ECO:0000256" key="2">
    <source>
        <dbReference type="ARBA" id="ARBA00022475"/>
    </source>
</evidence>
<evidence type="ECO:0000256" key="5">
    <source>
        <dbReference type="ARBA" id="ARBA00023136"/>
    </source>
</evidence>
<dbReference type="Proteomes" id="UP000464674">
    <property type="component" value="Plasmid pC"/>
</dbReference>
<protein>
    <submittedName>
        <fullName evidence="7">CidA/LrgA family protein</fullName>
    </submittedName>
</protein>
<dbReference type="EMBL" id="CP041351">
    <property type="protein sequence ID" value="QHC37657.1"/>
    <property type="molecule type" value="Genomic_DNA"/>
</dbReference>
<dbReference type="AlphaFoldDB" id="A0A857FVX5"/>
<proteinExistence type="predicted"/>
<dbReference type="Pfam" id="PF03788">
    <property type="entry name" value="LrgA"/>
    <property type="match status" value="1"/>
</dbReference>
<keyword evidence="7" id="KW-0614">Plasmid</keyword>
<keyword evidence="5 6" id="KW-0472">Membrane</keyword>
<comment type="subcellular location">
    <subcellularLocation>
        <location evidence="1">Cell membrane</location>
        <topology evidence="1">Multi-pass membrane protein</topology>
    </subcellularLocation>
</comment>
<feature type="transmembrane region" description="Helical" evidence="6">
    <location>
        <begin position="91"/>
        <end position="117"/>
    </location>
</feature>
<feature type="transmembrane region" description="Helical" evidence="6">
    <location>
        <begin position="25"/>
        <end position="44"/>
    </location>
</feature>
<organism evidence="7 8">
    <name type="scientific">Komagataeibacter xylinus</name>
    <name type="common">Gluconacetobacter xylinus</name>
    <dbReference type="NCBI Taxonomy" id="28448"/>
    <lineage>
        <taxon>Bacteria</taxon>
        <taxon>Pseudomonadati</taxon>
        <taxon>Pseudomonadota</taxon>
        <taxon>Alphaproteobacteria</taxon>
        <taxon>Acetobacterales</taxon>
        <taxon>Acetobacteraceae</taxon>
        <taxon>Komagataeibacter</taxon>
    </lineage>
</organism>
<sequence length="129" mass="13271">MIAAIGIVLACQLLGEIVSRSLVPPVPGPVVGLLVLLLALFAVGTRSKVSEDRPKALPIERVSDVLLGSLGLFFVPATVGVIQTADVLSRYGGGLLLAVAGSTILALVSTVVVFIGLSRLMGHSGEYHD</sequence>
<evidence type="ECO:0000256" key="1">
    <source>
        <dbReference type="ARBA" id="ARBA00004651"/>
    </source>
</evidence>
<name>A0A857FVX5_KOMXY</name>
<dbReference type="GeneID" id="95619004"/>
<keyword evidence="4 6" id="KW-1133">Transmembrane helix</keyword>
<dbReference type="PANTHER" id="PTHR33931:SF2">
    <property type="entry name" value="HOLIN-LIKE PROTEIN CIDA"/>
    <property type="match status" value="1"/>
</dbReference>